<feature type="non-terminal residue" evidence="2">
    <location>
        <position position="1"/>
    </location>
</feature>
<dbReference type="Gene3D" id="1.20.120.330">
    <property type="entry name" value="Nucleotidyltransferases domain 2"/>
    <property type="match status" value="1"/>
</dbReference>
<dbReference type="PANTHER" id="PTHR46919:SF2">
    <property type="entry name" value="SACSIN"/>
    <property type="match status" value="1"/>
</dbReference>
<dbReference type="EMBL" id="VZRI01014065">
    <property type="protein sequence ID" value="NWV01734.1"/>
    <property type="molecule type" value="Genomic_DNA"/>
</dbReference>
<keyword evidence="3" id="KW-1185">Reference proteome</keyword>
<evidence type="ECO:0000259" key="1">
    <source>
        <dbReference type="PROSITE" id="PS50910"/>
    </source>
</evidence>
<dbReference type="PROSITE" id="PS50910">
    <property type="entry name" value="HEPN"/>
    <property type="match status" value="1"/>
</dbReference>
<proteinExistence type="predicted"/>
<evidence type="ECO:0000313" key="2">
    <source>
        <dbReference type="EMBL" id="NWV01734.1"/>
    </source>
</evidence>
<evidence type="ECO:0000313" key="3">
    <source>
        <dbReference type="Proteomes" id="UP000544127"/>
    </source>
</evidence>
<accession>A0A7K6BHM1</accession>
<reference evidence="2 3" key="1">
    <citation type="submission" date="2019-09" db="EMBL/GenBank/DDBJ databases">
        <title>Bird 10,000 Genomes (B10K) Project - Family phase.</title>
        <authorList>
            <person name="Zhang G."/>
        </authorList>
    </citation>
    <scope>NUCLEOTIDE SEQUENCE [LARGE SCALE GENOMIC DNA]</scope>
    <source>
        <strain evidence="2">B10K-DU-012-37</strain>
    </source>
</reference>
<dbReference type="Pfam" id="PF05168">
    <property type="entry name" value="HEPN"/>
    <property type="match status" value="1"/>
</dbReference>
<dbReference type="AlphaFoldDB" id="A0A7K6BHM1"/>
<organism evidence="2 3">
    <name type="scientific">Upupa epops</name>
    <name type="common">Eurasian hoopoe</name>
    <dbReference type="NCBI Taxonomy" id="57439"/>
    <lineage>
        <taxon>Eukaryota</taxon>
        <taxon>Metazoa</taxon>
        <taxon>Chordata</taxon>
        <taxon>Craniata</taxon>
        <taxon>Vertebrata</taxon>
        <taxon>Euteleostomi</taxon>
        <taxon>Archelosauria</taxon>
        <taxon>Archosauria</taxon>
        <taxon>Dinosauria</taxon>
        <taxon>Saurischia</taxon>
        <taxon>Theropoda</taxon>
        <taxon>Coelurosauria</taxon>
        <taxon>Aves</taxon>
        <taxon>Neognathae</taxon>
        <taxon>Neoaves</taxon>
        <taxon>Telluraves</taxon>
        <taxon>Coraciimorphae</taxon>
        <taxon>Bucerotiformes</taxon>
        <taxon>Upupidae</taxon>
        <taxon>Upupa</taxon>
    </lineage>
</organism>
<protein>
    <submittedName>
        <fullName evidence="2">SACS protein</fullName>
    </submittedName>
</protein>
<dbReference type="OrthoDB" id="1262810at2759"/>
<feature type="domain" description="HEPN" evidence="1">
    <location>
        <begin position="14"/>
        <end position="130"/>
    </location>
</feature>
<gene>
    <name evidence="2" type="primary">Sacs_1</name>
    <name evidence="2" type="ORF">UPUEPO_R15099</name>
</gene>
<dbReference type="InterPro" id="IPR007842">
    <property type="entry name" value="HEPN_dom"/>
</dbReference>
<feature type="non-terminal residue" evidence="2">
    <location>
        <position position="141"/>
    </location>
</feature>
<sequence>VDLAPSIPEAQRWLQQAKSDLQAAHSDVRHSCPNWVLFKVHQALEKALVAAVLSLGEASRVPAELMEVARQLDTAEPELQGLEEEVGWLCGQGMDGKATQYPCYHPFPITPDQAFRSLEEEEVLKWGQRMLERLEKHVGSM</sequence>
<dbReference type="SUPFAM" id="SSF81593">
    <property type="entry name" value="Nucleotidyltransferase substrate binding subunit/domain"/>
    <property type="match status" value="1"/>
</dbReference>
<dbReference type="PANTHER" id="PTHR46919">
    <property type="entry name" value="ZINC FINGER, C3HC4 TYPE (RING FINGER) FAMILY PROTEIN"/>
    <property type="match status" value="1"/>
</dbReference>
<dbReference type="Proteomes" id="UP000544127">
    <property type="component" value="Unassembled WGS sequence"/>
</dbReference>
<comment type="caution">
    <text evidence="2">The sequence shown here is derived from an EMBL/GenBank/DDBJ whole genome shotgun (WGS) entry which is preliminary data.</text>
</comment>
<name>A0A7K6BHM1_UPUEP</name>